<dbReference type="STRING" id="51642.NSMM_610017"/>
<dbReference type="OrthoDB" id="253840at2"/>
<feature type="transmembrane region" description="Helical" evidence="1">
    <location>
        <begin position="346"/>
        <end position="363"/>
    </location>
</feature>
<sequence>MRKLHLSLLTLLLCVTGLGLAYYKVTVIGLPLTASEQALVWNIEASVSFRAKPDSSIKVTLPLPLDPPGFTILSEDFMSANYGLAIEQDENGRVALWAKRRAQGKQLLLFRAALIEVKESSAASDDKSTSKSAATTSSTPAFPVVPQYPPKLLPVIEGLLDKARQQSADTVSFSQRVIEELNSTSPTLELKTLLQQIDRPREFAKNIGWILAGARIPSQVIRGLRLEEGKEYSELESFLQVYDGTRWRTLNIRNGQEGLPENFVLWQLNSSKNFVIEGAREYSIKYSVGKTLREVIDIAEITSTQKGLHLMEFSLHSLPVHSQNVYKVLLMVPLGALMVVLMRNLVGIKTFGTFMPVLIALAFRETELLWGLILFSLIIGIGLLLRAYVEQLRLLLVPRLAAVLTMVVLLMAGTSVVMHKLGLEMGLSVALFPMVIMAMTIERMSLIWEEAGPAEAFKQVFGSLLVAVAGYLVMNIDELQYMFFVFPELLLVVLAVIILLGRYSGYRLTELWRFRALAKR</sequence>
<dbReference type="Proteomes" id="UP000198729">
    <property type="component" value="Unassembled WGS sequence"/>
</dbReference>
<dbReference type="InterPro" id="IPR025838">
    <property type="entry name" value="Transglut_i_TM"/>
</dbReference>
<evidence type="ECO:0000259" key="2">
    <source>
        <dbReference type="Pfam" id="PF14400"/>
    </source>
</evidence>
<accession>A0A1G5SHC1</accession>
<dbReference type="RefSeq" id="WP_090287740.1">
    <property type="nucleotide sequence ID" value="NZ_FMWO01000071.1"/>
</dbReference>
<feature type="transmembrane region" description="Helical" evidence="1">
    <location>
        <begin position="425"/>
        <end position="444"/>
    </location>
</feature>
<dbReference type="InterPro" id="IPR025840">
    <property type="entry name" value="7TM_transglut"/>
</dbReference>
<protein>
    <recommendedName>
        <fullName evidence="6">Inactive transglutaminase fused to 7 transmembrane helices</fullName>
    </recommendedName>
</protein>
<dbReference type="Pfam" id="PF14400">
    <property type="entry name" value="Transglut_i_TM"/>
    <property type="match status" value="1"/>
</dbReference>
<keyword evidence="1" id="KW-1133">Transmembrane helix</keyword>
<feature type="transmembrane region" description="Helical" evidence="1">
    <location>
        <begin position="480"/>
        <end position="500"/>
    </location>
</feature>
<feature type="domain" description="Inactive transglutaminase fused to 7 transmembrane helices" evidence="2">
    <location>
        <begin position="23"/>
        <end position="196"/>
    </location>
</feature>
<keyword evidence="1" id="KW-0812">Transmembrane</keyword>
<feature type="domain" description="7 transmembrane helices usually fused to an inactive transglutaminase" evidence="3">
    <location>
        <begin position="274"/>
        <end position="517"/>
    </location>
</feature>
<evidence type="ECO:0000313" key="5">
    <source>
        <dbReference type="Proteomes" id="UP000198729"/>
    </source>
</evidence>
<dbReference type="EMBL" id="FMWO01000071">
    <property type="protein sequence ID" value="SCZ86603.1"/>
    <property type="molecule type" value="Genomic_DNA"/>
</dbReference>
<evidence type="ECO:0000256" key="1">
    <source>
        <dbReference type="SAM" id="Phobius"/>
    </source>
</evidence>
<proteinExistence type="predicted"/>
<evidence type="ECO:0000259" key="3">
    <source>
        <dbReference type="Pfam" id="PF14402"/>
    </source>
</evidence>
<keyword evidence="5" id="KW-1185">Reference proteome</keyword>
<dbReference type="AlphaFoldDB" id="A0A1G5SHC1"/>
<reference evidence="4 5" key="1">
    <citation type="submission" date="2016-10" db="EMBL/GenBank/DDBJ databases">
        <authorList>
            <person name="de Groot N.N."/>
        </authorList>
    </citation>
    <scope>NUCLEOTIDE SEQUENCE [LARGE SCALE GENOMIC DNA]</scope>
    <source>
        <strain evidence="4">1</strain>
    </source>
</reference>
<dbReference type="Pfam" id="PF14402">
    <property type="entry name" value="7TM_transglut"/>
    <property type="match status" value="1"/>
</dbReference>
<evidence type="ECO:0000313" key="4">
    <source>
        <dbReference type="EMBL" id="SCZ86603.1"/>
    </source>
</evidence>
<feature type="transmembrane region" description="Helical" evidence="1">
    <location>
        <begin position="400"/>
        <end position="419"/>
    </location>
</feature>
<name>A0A1G5SHC1_9PROT</name>
<keyword evidence="1" id="KW-0472">Membrane</keyword>
<organism evidence="4 5">
    <name type="scientific">Nitrosomonas mobilis</name>
    <dbReference type="NCBI Taxonomy" id="51642"/>
    <lineage>
        <taxon>Bacteria</taxon>
        <taxon>Pseudomonadati</taxon>
        <taxon>Pseudomonadota</taxon>
        <taxon>Betaproteobacteria</taxon>
        <taxon>Nitrosomonadales</taxon>
        <taxon>Nitrosomonadaceae</taxon>
        <taxon>Nitrosomonas</taxon>
    </lineage>
</organism>
<gene>
    <name evidence="4" type="ORF">NSMM_610017</name>
</gene>
<evidence type="ECO:0008006" key="6">
    <source>
        <dbReference type="Google" id="ProtNLM"/>
    </source>
</evidence>
<feature type="transmembrane region" description="Helical" evidence="1">
    <location>
        <begin position="369"/>
        <end position="388"/>
    </location>
</feature>